<keyword evidence="5" id="KW-0067">ATP-binding</keyword>
<dbReference type="OMA" id="REQYEWY"/>
<proteinExistence type="inferred from homology"/>
<sequence>MDSHGKNHQKEHKHDDDDVSLKPVTLSKYSKRVELKTLLERSDRGVGLVGKRVVIGGWVKSSRAVKKDSPPPPQPPVASAVTPPSNSSNHQASTTANISCTEMIQSKMNIFRKLFDVLSGGGKTYPIFDKPELAAHKTAKPPEYVIYFMISDGSSVSNLQVVVDSTMSSVPATQLMALGTCIVAEGVLRQPMAASTKYVIELEAEKLLHVGTVDPEKYPLSKKQLPLHILRDFSHFRPRTTTVGSVTRVHSALTLASHTFLQYNGFQYVQVPVITTTGFGEMFRVTTLLDGTNDKEEKKHVREKDGFSIDTVKAAIKEKTKLIDHLKRSDSNREAVVAAVHDLKKTSDLASQLEMKQKPKAATLVKPEKLDFSKDFFGCEAYLTVSGRFHLESYASALGKVYTFGPRFVADKIDNVRHLAEMWNVETEMAFSELDDAMDCADEFFKFLCKYLLENCHEDMKFIAKRVDKTITSRLEATSSNSLLRLSYTEAISVLQKTTTRTFETKPEWGVALTSEHLSYLTDEIYKGPVIIHSYPKAVKPFYIRLNDDKKTVAAFDLVVPKVGVVITGSQNEERFEILDARIREFGFTSEKYEWYLDLRRHGTMKHSGISLKMEHMLLFATGLPDIKDAIPFPRNWGKLNN</sequence>
<feature type="region of interest" description="Disordered" evidence="8">
    <location>
        <begin position="63"/>
        <end position="94"/>
    </location>
</feature>
<dbReference type="NCBIfam" id="TIGR00457">
    <property type="entry name" value="asnS"/>
    <property type="match status" value="1"/>
</dbReference>
<dbReference type="EMBL" id="CM002871">
    <property type="protein sequence ID" value="KFK38200.1"/>
    <property type="molecule type" value="Genomic_DNA"/>
</dbReference>
<evidence type="ECO:0000313" key="10">
    <source>
        <dbReference type="EMBL" id="KFK38200.1"/>
    </source>
</evidence>
<dbReference type="SUPFAM" id="SSF55681">
    <property type="entry name" value="Class II aaRS and biotin synthetases"/>
    <property type="match status" value="1"/>
</dbReference>
<keyword evidence="11" id="KW-1185">Reference proteome</keyword>
<dbReference type="InterPro" id="IPR045864">
    <property type="entry name" value="aa-tRNA-synth_II/BPL/LPL"/>
</dbReference>
<dbReference type="NCBIfam" id="NF003037">
    <property type="entry name" value="PRK03932.1"/>
    <property type="match status" value="1"/>
</dbReference>
<dbReference type="InterPro" id="IPR004364">
    <property type="entry name" value="Aa-tRNA-synt_II"/>
</dbReference>
<dbReference type="GO" id="GO:0005739">
    <property type="term" value="C:mitochondrion"/>
    <property type="evidence" value="ECO:0007669"/>
    <property type="project" value="EnsemblPlants"/>
</dbReference>
<dbReference type="AlphaFoldDB" id="A0A087H7U8"/>
<evidence type="ECO:0000256" key="8">
    <source>
        <dbReference type="SAM" id="MobiDB-lite"/>
    </source>
</evidence>
<evidence type="ECO:0000256" key="3">
    <source>
        <dbReference type="ARBA" id="ARBA00022598"/>
    </source>
</evidence>
<protein>
    <recommendedName>
        <fullName evidence="2">asparagine--tRNA ligase</fullName>
        <ecNumber evidence="2">6.1.1.22</ecNumber>
    </recommendedName>
</protein>
<reference evidence="11" key="1">
    <citation type="journal article" date="2015" name="Nat. Plants">
        <title>Genome expansion of Arabis alpina linked with retrotransposition and reduced symmetric DNA methylation.</title>
        <authorList>
            <person name="Willing E.M."/>
            <person name="Rawat V."/>
            <person name="Mandakova T."/>
            <person name="Maumus F."/>
            <person name="James G.V."/>
            <person name="Nordstroem K.J."/>
            <person name="Becker C."/>
            <person name="Warthmann N."/>
            <person name="Chica C."/>
            <person name="Szarzynska B."/>
            <person name="Zytnicki M."/>
            <person name="Albani M.C."/>
            <person name="Kiefer C."/>
            <person name="Bergonzi S."/>
            <person name="Castaings L."/>
            <person name="Mateos J.L."/>
            <person name="Berns M.C."/>
            <person name="Bujdoso N."/>
            <person name="Piofczyk T."/>
            <person name="de Lorenzo L."/>
            <person name="Barrero-Sicilia C."/>
            <person name="Mateos I."/>
            <person name="Piednoel M."/>
            <person name="Hagmann J."/>
            <person name="Chen-Min-Tao R."/>
            <person name="Iglesias-Fernandez R."/>
            <person name="Schuster S.C."/>
            <person name="Alonso-Blanco C."/>
            <person name="Roudier F."/>
            <person name="Carbonero P."/>
            <person name="Paz-Ares J."/>
            <person name="Davis S.J."/>
            <person name="Pecinka A."/>
            <person name="Quesneville H."/>
            <person name="Colot V."/>
            <person name="Lysak M.A."/>
            <person name="Weigel D."/>
            <person name="Coupland G."/>
            <person name="Schneeberger K."/>
        </authorList>
    </citation>
    <scope>NUCLEOTIDE SEQUENCE [LARGE SCALE GENOMIC DNA]</scope>
    <source>
        <strain evidence="11">cv. Pajares</strain>
    </source>
</reference>
<name>A0A087H7U8_ARAAL</name>
<dbReference type="Proteomes" id="UP000029120">
    <property type="component" value="Chromosome 3"/>
</dbReference>
<evidence type="ECO:0000313" key="11">
    <source>
        <dbReference type="Proteomes" id="UP000029120"/>
    </source>
</evidence>
<keyword evidence="4" id="KW-0547">Nucleotide-binding</keyword>
<dbReference type="Gene3D" id="3.30.930.10">
    <property type="entry name" value="Bira Bifunctional Protein, Domain 2"/>
    <property type="match status" value="1"/>
</dbReference>
<dbReference type="EC" id="6.1.1.22" evidence="2"/>
<dbReference type="GO" id="GO:0005524">
    <property type="term" value="F:ATP binding"/>
    <property type="evidence" value="ECO:0007669"/>
    <property type="project" value="UniProtKB-KW"/>
</dbReference>
<dbReference type="PANTHER" id="PTHR22594:SF36">
    <property type="entry name" value="ASPARAGINE--TRNA LIGASE, CYTOPLASMIC 2"/>
    <property type="match status" value="1"/>
</dbReference>
<feature type="domain" description="Aminoacyl-tRNA synthetase class II (D/K/N)" evidence="9">
    <location>
        <begin position="374"/>
        <end position="636"/>
    </location>
</feature>
<dbReference type="GO" id="GO:0009507">
    <property type="term" value="C:chloroplast"/>
    <property type="evidence" value="ECO:0007669"/>
    <property type="project" value="EnsemblPlants"/>
</dbReference>
<gene>
    <name evidence="10" type="ordered locus">AALP_Aa3g082100</name>
</gene>
<keyword evidence="3" id="KW-0436">Ligase</keyword>
<dbReference type="Gramene" id="KFK38200">
    <property type="protein sequence ID" value="KFK38200"/>
    <property type="gene ID" value="AALP_AA3G082100"/>
</dbReference>
<feature type="compositionally biased region" description="Basic residues" evidence="8">
    <location>
        <begin position="1"/>
        <end position="11"/>
    </location>
</feature>
<dbReference type="InterPro" id="IPR004522">
    <property type="entry name" value="Asn-tRNA-ligase"/>
</dbReference>
<accession>A0A087H7U8</accession>
<evidence type="ECO:0000256" key="2">
    <source>
        <dbReference type="ARBA" id="ARBA00012816"/>
    </source>
</evidence>
<comment type="similarity">
    <text evidence="1">Belongs to the class-II aminoacyl-tRNA synthetase family.</text>
</comment>
<dbReference type="Pfam" id="PF00152">
    <property type="entry name" value="tRNA-synt_2"/>
    <property type="match status" value="1"/>
</dbReference>
<dbReference type="OrthoDB" id="1931232at2759"/>
<organism evidence="10 11">
    <name type="scientific">Arabis alpina</name>
    <name type="common">Alpine rock-cress</name>
    <dbReference type="NCBI Taxonomy" id="50452"/>
    <lineage>
        <taxon>Eukaryota</taxon>
        <taxon>Viridiplantae</taxon>
        <taxon>Streptophyta</taxon>
        <taxon>Embryophyta</taxon>
        <taxon>Tracheophyta</taxon>
        <taxon>Spermatophyta</taxon>
        <taxon>Magnoliopsida</taxon>
        <taxon>eudicotyledons</taxon>
        <taxon>Gunneridae</taxon>
        <taxon>Pentapetalae</taxon>
        <taxon>rosids</taxon>
        <taxon>malvids</taxon>
        <taxon>Brassicales</taxon>
        <taxon>Brassicaceae</taxon>
        <taxon>Arabideae</taxon>
        <taxon>Arabis</taxon>
    </lineage>
</organism>
<evidence type="ECO:0000256" key="6">
    <source>
        <dbReference type="ARBA" id="ARBA00022917"/>
    </source>
</evidence>
<feature type="region of interest" description="Disordered" evidence="8">
    <location>
        <begin position="1"/>
        <end position="24"/>
    </location>
</feature>
<dbReference type="PANTHER" id="PTHR22594">
    <property type="entry name" value="ASPARTYL/LYSYL-TRNA SYNTHETASE"/>
    <property type="match status" value="1"/>
</dbReference>
<evidence type="ECO:0000256" key="5">
    <source>
        <dbReference type="ARBA" id="ARBA00022840"/>
    </source>
</evidence>
<evidence type="ECO:0000259" key="9">
    <source>
        <dbReference type="Pfam" id="PF00152"/>
    </source>
</evidence>
<feature type="compositionally biased region" description="Low complexity" evidence="8">
    <location>
        <begin position="77"/>
        <end position="89"/>
    </location>
</feature>
<dbReference type="eggNOG" id="KOG0554">
    <property type="taxonomic scope" value="Eukaryota"/>
</dbReference>
<dbReference type="GO" id="GO:0006421">
    <property type="term" value="P:asparaginyl-tRNA aminoacylation"/>
    <property type="evidence" value="ECO:0007669"/>
    <property type="project" value="InterPro"/>
</dbReference>
<keyword evidence="6" id="KW-0648">Protein biosynthesis</keyword>
<evidence type="ECO:0000256" key="7">
    <source>
        <dbReference type="ARBA" id="ARBA00023146"/>
    </source>
</evidence>
<evidence type="ECO:0000256" key="4">
    <source>
        <dbReference type="ARBA" id="ARBA00022741"/>
    </source>
</evidence>
<keyword evidence="7" id="KW-0030">Aminoacyl-tRNA synthetase</keyword>
<evidence type="ECO:0000256" key="1">
    <source>
        <dbReference type="ARBA" id="ARBA00008226"/>
    </source>
</evidence>
<dbReference type="GO" id="GO:0004816">
    <property type="term" value="F:asparagine-tRNA ligase activity"/>
    <property type="evidence" value="ECO:0007669"/>
    <property type="project" value="UniProtKB-EC"/>
</dbReference>